<feature type="compositionally biased region" description="Pro residues" evidence="1">
    <location>
        <begin position="214"/>
        <end position="225"/>
    </location>
</feature>
<dbReference type="AlphaFoldDB" id="A0A5M3N4A0"/>
<evidence type="ECO:0000256" key="1">
    <source>
        <dbReference type="SAM" id="MobiDB-lite"/>
    </source>
</evidence>
<organism evidence="2 3">
    <name type="scientific">Coniophora puteana (strain RWD-64-598)</name>
    <name type="common">Brown rot fungus</name>
    <dbReference type="NCBI Taxonomy" id="741705"/>
    <lineage>
        <taxon>Eukaryota</taxon>
        <taxon>Fungi</taxon>
        <taxon>Dikarya</taxon>
        <taxon>Basidiomycota</taxon>
        <taxon>Agaricomycotina</taxon>
        <taxon>Agaricomycetes</taxon>
        <taxon>Agaricomycetidae</taxon>
        <taxon>Boletales</taxon>
        <taxon>Coniophorineae</taxon>
        <taxon>Coniophoraceae</taxon>
        <taxon>Coniophora</taxon>
    </lineage>
</organism>
<feature type="compositionally biased region" description="Pro residues" evidence="1">
    <location>
        <begin position="247"/>
        <end position="256"/>
    </location>
</feature>
<sequence>MRSRDYAYRPMTVPPPGAEAKPGPGRGMSMPMPVPQQYQQQQQAPRRAPTLAADVMSPTSTHISQYDLVSAPGTGSQGRRPSVTMRSDWGPDRSHTASVLDSLMSSRGKTPRSDREREKERERESERMRESRQADSLVENWRVDPDVVSTTTPASLYQPSLAQYSSEAPHVQQYASQPHQGQEQSYPPAPRAQDTPYQQQTYASASTSSRQTAPMPPYPSGPPRPRQVVMPEPLANRTMSTDNVPPSARPPLPPIAIPQKKRSPLDYFRKKRPRMPSMNSVPNIIVESPSESASSNTGETQQPELLTPESAHNHAPLPSVERLETEPAQTREPSPNPSPLSGVPQLPSGFDTFDQRQQQPPSHAQAQKQPYPPSRTQIQTQPQSQSQDPNQTQLMRPPTRSSSRASGRQHRSYAYESAPMPSGVMYPGPPSRQMPTQKGGGKGDKGGLAVDPPRHPTQSVSPAPLNRPISLFNEP</sequence>
<feature type="compositionally biased region" description="Basic and acidic residues" evidence="1">
    <location>
        <begin position="111"/>
        <end position="133"/>
    </location>
</feature>
<feature type="region of interest" description="Disordered" evidence="1">
    <location>
        <begin position="1"/>
        <end position="145"/>
    </location>
</feature>
<accession>A0A5M3N4A0</accession>
<feature type="compositionally biased region" description="Low complexity" evidence="1">
    <location>
        <begin position="18"/>
        <end position="43"/>
    </location>
</feature>
<dbReference type="RefSeq" id="XP_007765202.1">
    <property type="nucleotide sequence ID" value="XM_007767012.1"/>
</dbReference>
<reference evidence="3" key="1">
    <citation type="journal article" date="2012" name="Science">
        <title>The Paleozoic origin of enzymatic lignin decomposition reconstructed from 31 fungal genomes.</title>
        <authorList>
            <person name="Floudas D."/>
            <person name="Binder M."/>
            <person name="Riley R."/>
            <person name="Barry K."/>
            <person name="Blanchette R.A."/>
            <person name="Henrissat B."/>
            <person name="Martinez A.T."/>
            <person name="Otillar R."/>
            <person name="Spatafora J.W."/>
            <person name="Yadav J.S."/>
            <person name="Aerts A."/>
            <person name="Benoit I."/>
            <person name="Boyd A."/>
            <person name="Carlson A."/>
            <person name="Copeland A."/>
            <person name="Coutinho P.M."/>
            <person name="de Vries R.P."/>
            <person name="Ferreira P."/>
            <person name="Findley K."/>
            <person name="Foster B."/>
            <person name="Gaskell J."/>
            <person name="Glotzer D."/>
            <person name="Gorecki P."/>
            <person name="Heitman J."/>
            <person name="Hesse C."/>
            <person name="Hori C."/>
            <person name="Igarashi K."/>
            <person name="Jurgens J.A."/>
            <person name="Kallen N."/>
            <person name="Kersten P."/>
            <person name="Kohler A."/>
            <person name="Kuees U."/>
            <person name="Kumar T.K.A."/>
            <person name="Kuo A."/>
            <person name="LaButti K."/>
            <person name="Larrondo L.F."/>
            <person name="Lindquist E."/>
            <person name="Ling A."/>
            <person name="Lombard V."/>
            <person name="Lucas S."/>
            <person name="Lundell T."/>
            <person name="Martin R."/>
            <person name="McLaughlin D.J."/>
            <person name="Morgenstern I."/>
            <person name="Morin E."/>
            <person name="Murat C."/>
            <person name="Nagy L.G."/>
            <person name="Nolan M."/>
            <person name="Ohm R.A."/>
            <person name="Patyshakuliyeva A."/>
            <person name="Rokas A."/>
            <person name="Ruiz-Duenas F.J."/>
            <person name="Sabat G."/>
            <person name="Salamov A."/>
            <person name="Samejima M."/>
            <person name="Schmutz J."/>
            <person name="Slot J.C."/>
            <person name="St John F."/>
            <person name="Stenlid J."/>
            <person name="Sun H."/>
            <person name="Sun S."/>
            <person name="Syed K."/>
            <person name="Tsang A."/>
            <person name="Wiebenga A."/>
            <person name="Young D."/>
            <person name="Pisabarro A."/>
            <person name="Eastwood D.C."/>
            <person name="Martin F."/>
            <person name="Cullen D."/>
            <person name="Grigoriev I.V."/>
            <person name="Hibbett D.S."/>
        </authorList>
    </citation>
    <scope>NUCLEOTIDE SEQUENCE [LARGE SCALE GENOMIC DNA]</scope>
    <source>
        <strain evidence="3">RWD-64-598 SS2</strain>
    </source>
</reference>
<proteinExistence type="predicted"/>
<feature type="compositionally biased region" description="Polar residues" evidence="1">
    <location>
        <begin position="96"/>
        <end position="108"/>
    </location>
</feature>
<dbReference type="OrthoDB" id="3268221at2759"/>
<dbReference type="KEGG" id="cput:CONPUDRAFT_135388"/>
<comment type="caution">
    <text evidence="2">The sequence shown here is derived from an EMBL/GenBank/DDBJ whole genome shotgun (WGS) entry which is preliminary data.</text>
</comment>
<evidence type="ECO:0000313" key="2">
    <source>
        <dbReference type="EMBL" id="EIW85864.1"/>
    </source>
</evidence>
<feature type="compositionally biased region" description="Polar residues" evidence="1">
    <location>
        <begin position="355"/>
        <end position="368"/>
    </location>
</feature>
<evidence type="ECO:0000313" key="3">
    <source>
        <dbReference type="Proteomes" id="UP000053558"/>
    </source>
</evidence>
<dbReference type="EMBL" id="JH711574">
    <property type="protein sequence ID" value="EIW85864.1"/>
    <property type="molecule type" value="Genomic_DNA"/>
</dbReference>
<feature type="compositionally biased region" description="Polar residues" evidence="1">
    <location>
        <begin position="173"/>
        <end position="185"/>
    </location>
</feature>
<name>A0A5M3N4A0_CONPW</name>
<feature type="compositionally biased region" description="Low complexity" evidence="1">
    <location>
        <begin position="197"/>
        <end position="213"/>
    </location>
</feature>
<dbReference type="GeneID" id="19200755"/>
<feature type="compositionally biased region" description="Polar residues" evidence="1">
    <location>
        <begin position="289"/>
        <end position="304"/>
    </location>
</feature>
<feature type="region of interest" description="Disordered" evidence="1">
    <location>
        <begin position="159"/>
        <end position="475"/>
    </location>
</feature>
<protein>
    <submittedName>
        <fullName evidence="2">Uncharacterized protein</fullName>
    </submittedName>
</protein>
<keyword evidence="3" id="KW-1185">Reference proteome</keyword>
<dbReference type="Proteomes" id="UP000053558">
    <property type="component" value="Unassembled WGS sequence"/>
</dbReference>
<gene>
    <name evidence="2" type="ORF">CONPUDRAFT_135388</name>
</gene>
<feature type="compositionally biased region" description="Low complexity" evidence="1">
    <location>
        <begin position="374"/>
        <end position="393"/>
    </location>
</feature>
<dbReference type="OMA" id="YAYESAP"/>